<reference evidence="1" key="1">
    <citation type="submission" date="2018-06" db="EMBL/GenBank/DDBJ databases">
        <authorList>
            <person name="Zhirakovskaya E."/>
        </authorList>
    </citation>
    <scope>NUCLEOTIDE SEQUENCE</scope>
</reference>
<sequence>MEQKELHLKDRFLAAVVNGDLGVLEERGFVVTLKEFKAYFSDIKTDYINSFLPAAAIEPGQMSATHTKYIFRIKSGVYLVHADAIEAYVEKQLSQKDIREKSACYEL</sequence>
<dbReference type="EMBL" id="UOFH01000399">
    <property type="protein sequence ID" value="VAW67635.1"/>
    <property type="molecule type" value="Genomic_DNA"/>
</dbReference>
<accession>A0A3B0XH50</accession>
<name>A0A3B0XH50_9ZZZZ</name>
<organism evidence="1">
    <name type="scientific">hydrothermal vent metagenome</name>
    <dbReference type="NCBI Taxonomy" id="652676"/>
    <lineage>
        <taxon>unclassified sequences</taxon>
        <taxon>metagenomes</taxon>
        <taxon>ecological metagenomes</taxon>
    </lineage>
</organism>
<dbReference type="AlphaFoldDB" id="A0A3B0XH50"/>
<evidence type="ECO:0000313" key="1">
    <source>
        <dbReference type="EMBL" id="VAW67635.1"/>
    </source>
</evidence>
<gene>
    <name evidence="1" type="ORF">MNBD_GAMMA08-3040</name>
</gene>
<proteinExistence type="predicted"/>
<protein>
    <submittedName>
        <fullName evidence="1">Uncharacterized protein</fullName>
    </submittedName>
</protein>